<comment type="caution">
    <text evidence="2">The sequence shown here is derived from an EMBL/GenBank/DDBJ whole genome shotgun (WGS) entry which is preliminary data.</text>
</comment>
<dbReference type="InterPro" id="IPR019405">
    <property type="entry name" value="Lactonase_7-beta_prop"/>
</dbReference>
<dbReference type="PANTHER" id="PTHR47197:SF3">
    <property type="entry name" value="DIHYDRO-HEME D1 DEHYDROGENASE"/>
    <property type="match status" value="1"/>
</dbReference>
<dbReference type="Pfam" id="PF10282">
    <property type="entry name" value="Lactonase"/>
    <property type="match status" value="1"/>
</dbReference>
<dbReference type="SUPFAM" id="SSF51004">
    <property type="entry name" value="C-terminal (heme d1) domain of cytochrome cd1-nitrite reductase"/>
    <property type="match status" value="1"/>
</dbReference>
<name>A0A6I1FGD0_9BACI</name>
<dbReference type="Proteomes" id="UP000429595">
    <property type="component" value="Unassembled WGS sequence"/>
</dbReference>
<evidence type="ECO:0000313" key="2">
    <source>
        <dbReference type="EMBL" id="KAB7704366.1"/>
    </source>
</evidence>
<dbReference type="Gene3D" id="2.130.10.10">
    <property type="entry name" value="YVTN repeat-like/Quinoprotein amine dehydrogenase"/>
    <property type="match status" value="2"/>
</dbReference>
<dbReference type="InterPro" id="IPR015943">
    <property type="entry name" value="WD40/YVTN_repeat-like_dom_sf"/>
</dbReference>
<dbReference type="InterPro" id="IPR011964">
    <property type="entry name" value="YVTN_b-propeller_repeat"/>
</dbReference>
<sequence>MVKRMKMKRVLLIALMAIMLLPTVSFAASNKKEVRTAFDGNITNNSLAVSPDEQLAIVSDSRESSIRIYDLDKDKLKKVIDGFVTPRNILFVDGGSTFVVSDSTLGTLRFYRTKNFALKDEVAVGPGAFGTAVSPDGKTLYVNNQAHSSVTVVDLEKRQPTAVITGFAQPRQGIKVSPDGKSIFVTNFQGDKISVIDAATNKIIREITGFSMIRGISISTDGGTLYAANSGRNSISAVNTVDGSIKNEIQVGREPYGASLSPDGELLFASNKADNTINVINVADQRIVKTMDGFNEPRQAIVFSKDGERSYVLNRDLSIARVDVETLSITDTIQEESKRYKLNMLKSDKFGKYLTDQEGMTLYYFTKDEPDVSNCKGQCLENWPPFYAENIVAPKGFDKKEFKTIVRDDGQKQTTYKGHPLYYFVKDKQVGDVNGQGVNDVWFILGKKAFEK</sequence>
<gene>
    <name evidence="2" type="ORF">F9802_17590</name>
</gene>
<dbReference type="Pfam" id="PF03640">
    <property type="entry name" value="Lipoprotein_15"/>
    <property type="match status" value="2"/>
</dbReference>
<accession>A0A6I1FGD0</accession>
<dbReference type="NCBIfam" id="TIGR02276">
    <property type="entry name" value="beta_rpt_yvtn"/>
    <property type="match status" value="1"/>
</dbReference>
<dbReference type="RefSeq" id="WP_152154305.1">
    <property type="nucleotide sequence ID" value="NZ_WEIO01000014.1"/>
</dbReference>
<evidence type="ECO:0000256" key="1">
    <source>
        <dbReference type="SAM" id="SignalP"/>
    </source>
</evidence>
<dbReference type="PANTHER" id="PTHR47197">
    <property type="entry name" value="PROTEIN NIRF"/>
    <property type="match status" value="1"/>
</dbReference>
<dbReference type="InterPro" id="IPR051200">
    <property type="entry name" value="Host-pathogen_enzymatic-act"/>
</dbReference>
<feature type="signal peptide" evidence="1">
    <location>
        <begin position="1"/>
        <end position="27"/>
    </location>
</feature>
<dbReference type="AlphaFoldDB" id="A0A6I1FGD0"/>
<reference evidence="2 3" key="1">
    <citation type="submission" date="2019-10" db="EMBL/GenBank/DDBJ databases">
        <title>Bacillus aerolatum sp. nov., isolated from bioaerosol of sport playgrounds.</title>
        <authorList>
            <person name="Chen P."/>
            <person name="Zhang G."/>
        </authorList>
    </citation>
    <scope>NUCLEOTIDE SEQUENCE [LARGE SCALE GENOMIC DNA]</scope>
    <source>
        <strain evidence="2 3">CX253</strain>
    </source>
</reference>
<proteinExistence type="predicted"/>
<dbReference type="InterPro" id="IPR005297">
    <property type="entry name" value="Lipoprotein_repeat"/>
</dbReference>
<protein>
    <submittedName>
        <fullName evidence="2">Beta-propeller fold lactonase family protein</fullName>
    </submittedName>
</protein>
<feature type="chain" id="PRO_5026010256" evidence="1">
    <location>
        <begin position="28"/>
        <end position="452"/>
    </location>
</feature>
<organism evidence="2 3">
    <name type="scientific">Bacillus aerolatus</name>
    <dbReference type="NCBI Taxonomy" id="2653354"/>
    <lineage>
        <taxon>Bacteria</taxon>
        <taxon>Bacillati</taxon>
        <taxon>Bacillota</taxon>
        <taxon>Bacilli</taxon>
        <taxon>Bacillales</taxon>
        <taxon>Bacillaceae</taxon>
        <taxon>Bacillus</taxon>
    </lineage>
</organism>
<dbReference type="InterPro" id="IPR011048">
    <property type="entry name" value="Haem_d1_sf"/>
</dbReference>
<keyword evidence="3" id="KW-1185">Reference proteome</keyword>
<evidence type="ECO:0000313" key="3">
    <source>
        <dbReference type="Proteomes" id="UP000429595"/>
    </source>
</evidence>
<keyword evidence="1" id="KW-0732">Signal</keyword>
<dbReference type="EMBL" id="WEIO01000014">
    <property type="protein sequence ID" value="KAB7704366.1"/>
    <property type="molecule type" value="Genomic_DNA"/>
</dbReference>